<feature type="chain" id="PRO_5046199276" evidence="2">
    <location>
        <begin position="25"/>
        <end position="115"/>
    </location>
</feature>
<protein>
    <submittedName>
        <fullName evidence="3">Uncharacterized protein</fullName>
    </submittedName>
</protein>
<reference evidence="3 4" key="1">
    <citation type="submission" date="2021-06" db="EMBL/GenBank/DDBJ databases">
        <authorList>
            <person name="Palmer J.M."/>
        </authorList>
    </citation>
    <scope>NUCLEOTIDE SEQUENCE [LARGE SCALE GENOMIC DNA]</scope>
    <source>
        <strain evidence="3 4">GA_2019</strain>
        <tissue evidence="3">Muscle</tissue>
    </source>
</reference>
<comment type="caution">
    <text evidence="3">The sequence shown here is derived from an EMBL/GenBank/DDBJ whole genome shotgun (WGS) entry which is preliminary data.</text>
</comment>
<keyword evidence="1" id="KW-1133">Transmembrane helix</keyword>
<name>A0ABV0NWW4_9TELE</name>
<keyword evidence="2" id="KW-0732">Signal</keyword>
<gene>
    <name evidence="3" type="ORF">GOODEAATRI_022685</name>
</gene>
<organism evidence="3 4">
    <name type="scientific">Goodea atripinnis</name>
    <dbReference type="NCBI Taxonomy" id="208336"/>
    <lineage>
        <taxon>Eukaryota</taxon>
        <taxon>Metazoa</taxon>
        <taxon>Chordata</taxon>
        <taxon>Craniata</taxon>
        <taxon>Vertebrata</taxon>
        <taxon>Euteleostomi</taxon>
        <taxon>Actinopterygii</taxon>
        <taxon>Neopterygii</taxon>
        <taxon>Teleostei</taxon>
        <taxon>Neoteleostei</taxon>
        <taxon>Acanthomorphata</taxon>
        <taxon>Ovalentaria</taxon>
        <taxon>Atherinomorphae</taxon>
        <taxon>Cyprinodontiformes</taxon>
        <taxon>Goodeidae</taxon>
        <taxon>Goodea</taxon>
    </lineage>
</organism>
<feature type="transmembrane region" description="Helical" evidence="1">
    <location>
        <begin position="85"/>
        <end position="112"/>
    </location>
</feature>
<dbReference type="Proteomes" id="UP001476798">
    <property type="component" value="Unassembled WGS sequence"/>
</dbReference>
<evidence type="ECO:0000313" key="4">
    <source>
        <dbReference type="Proteomes" id="UP001476798"/>
    </source>
</evidence>
<accession>A0ABV0NWW4</accession>
<keyword evidence="1" id="KW-0472">Membrane</keyword>
<evidence type="ECO:0000256" key="2">
    <source>
        <dbReference type="SAM" id="SignalP"/>
    </source>
</evidence>
<keyword evidence="1" id="KW-0812">Transmembrane</keyword>
<dbReference type="EMBL" id="JAHRIO010052321">
    <property type="protein sequence ID" value="MEQ2175923.1"/>
    <property type="molecule type" value="Genomic_DNA"/>
</dbReference>
<evidence type="ECO:0000313" key="3">
    <source>
        <dbReference type="EMBL" id="MEQ2175923.1"/>
    </source>
</evidence>
<keyword evidence="4" id="KW-1185">Reference proteome</keyword>
<proteinExistence type="predicted"/>
<sequence>MRFFNFCFAISILEAMRLLTLTAADVLSFGLSEVLNFLKAIDSHSCVDISINILFSACSVLSCSCELTNQHLLGHHSPRKHCVNVFLLGCLQMHLVALLGAALGLRMLLYLLKVN</sequence>
<feature type="signal peptide" evidence="2">
    <location>
        <begin position="1"/>
        <end position="24"/>
    </location>
</feature>
<evidence type="ECO:0000256" key="1">
    <source>
        <dbReference type="SAM" id="Phobius"/>
    </source>
</evidence>